<evidence type="ECO:0000256" key="7">
    <source>
        <dbReference type="SAM" id="MobiDB-lite"/>
    </source>
</evidence>
<dbReference type="InterPro" id="IPR001660">
    <property type="entry name" value="SAM"/>
</dbReference>
<dbReference type="GO" id="GO:0007528">
    <property type="term" value="P:neuromuscular junction development"/>
    <property type="evidence" value="ECO:0007669"/>
    <property type="project" value="TreeGrafter"/>
</dbReference>
<dbReference type="PANTHER" id="PTHR12587">
    <property type="entry name" value="LAR INTERACTING PROTEIN LIP -RELATED PROTEIN"/>
    <property type="match status" value="1"/>
</dbReference>
<dbReference type="SUPFAM" id="SSF144266">
    <property type="entry name" value="MPN010-like"/>
    <property type="match status" value="1"/>
</dbReference>
<dbReference type="CDD" id="cd09569">
    <property type="entry name" value="SAM_liprin-beta1_2_repeat3"/>
    <property type="match status" value="1"/>
</dbReference>
<dbReference type="InterPro" id="IPR037619">
    <property type="entry name" value="LIPB1/2_SAM_3rd"/>
</dbReference>
<dbReference type="InterPro" id="IPR029515">
    <property type="entry name" value="Liprin"/>
</dbReference>
<keyword evidence="3" id="KW-0677">Repeat</keyword>
<dbReference type="PROSITE" id="PS50105">
    <property type="entry name" value="SAM_DOMAIN"/>
    <property type="match status" value="2"/>
</dbReference>
<dbReference type="GeneTree" id="ENSGT01050000244951"/>
<dbReference type="GO" id="GO:0048786">
    <property type="term" value="C:presynaptic active zone"/>
    <property type="evidence" value="ECO:0007669"/>
    <property type="project" value="TreeGrafter"/>
</dbReference>
<sequence length="975" mass="110409">MMSDASDMLAAALEQMDGIIAGSKALEYSNGIFDCQSPTSPFMGGLRALHLVEDLRGLLEMMEADEREGLRCQVPDSTAEVLIEWLQSQMTNGHISGSGDVYQERLARLENDKESLVLQVSVLTDQVEAQGEKIRDLEFCLEEHREKLNATEEMLQQELLSRTSLETQKLDLMAEISNLKLKLTSVEKDRLDYEDRFRDTEDLIQEINELRLRVGEMDNERLQYEKKLKTTKSLMAKLSSMKIKVGQMQYEKQRMEQKCQMLKDELAALKEKLEQKEAEVKRLQEKLVCKLKGEGIEILDRDIEVQKMKKAVESLMAANEEKDRKIEELRQSLNRYKKVQDMVILAQGKKGKESDSEDFLNSGSVSTVLLDTPNLTDPEKSPSPTPVTGSPIHNEFNMNIHEECIYLRKFNANYSACSSCCFRTSSLQKSSSLSSLKKETYEQVKPPMEGNNFATLPPKSPSHGVTGDEDSFGTRKARSSFGRGFFKIKNNKRTASAPNLDRSRSASAPTLAETEKGSADHLDLAGLPPRPKETDSLQMTPPSPDSKKKARGIKKFFGKLKRSQSTTFNLDDVSETEFKRGGTRATAGPRLGWSRDLGQSHNELDMPFAKWTKEQVCNWLQDQGLGSYISNGRQWILSGQTLLQASQQDLEKELGIKHPLHRKKLQLALQALGSEEENNHGKLDYHWVTRWLDDIGLPQYKTQFDEGKVDGRMLHYMSVDDLLSLKVVSVLHHLSIKRAIQVLRINNFEPNCLRRRPSDESNVTPSEVTQWTNHRVMEWLRSVDLAEYAPNLRGSGVHGGLMVLEPRFNVETMAQLLNIPPNKTLLRRHLATHFNLLIGQDAQQKKREAMESPDYVLLTATAKVKPKKLAFSNFGSLRKKKQDDVEEYVCPMELGRASGSGSKKGFKPGLDIRVYDDDDLDRLEQMEDSEGTVRQIGAFSEGINNLTHMLKEDEMFKDFATRSPSTSITDEDSNV</sequence>
<dbReference type="SMART" id="SM00454">
    <property type="entry name" value="SAM"/>
    <property type="match status" value="3"/>
</dbReference>
<feature type="domain" description="SAM" evidence="8">
    <location>
        <begin position="688"/>
        <end position="746"/>
    </location>
</feature>
<comment type="similarity">
    <text evidence="1">Belongs to the liprin family. Liprin-beta subfamily.</text>
</comment>
<dbReference type="InterPro" id="IPR013761">
    <property type="entry name" value="SAM/pointed_sf"/>
</dbReference>
<feature type="coiled-coil region" evidence="6">
    <location>
        <begin position="99"/>
        <end position="339"/>
    </location>
</feature>
<feature type="region of interest" description="Disordered" evidence="7">
    <location>
        <begin position="492"/>
        <end position="551"/>
    </location>
</feature>
<reference evidence="9" key="2">
    <citation type="submission" date="2025-09" db="UniProtKB">
        <authorList>
            <consortium name="Ensembl"/>
        </authorList>
    </citation>
    <scope>IDENTIFICATION</scope>
</reference>
<dbReference type="InterPro" id="IPR037617">
    <property type="entry name" value="LIPB1/2_SAM_1"/>
</dbReference>
<dbReference type="FunFam" id="1.10.150.50:FF:000007">
    <property type="entry name" value="Liprin-beta-1 isoform 1"/>
    <property type="match status" value="1"/>
</dbReference>
<dbReference type="FunFam" id="1.10.150.50:FF:000017">
    <property type="entry name" value="Liprin-beta-1 isoform 1"/>
    <property type="match status" value="1"/>
</dbReference>
<evidence type="ECO:0000313" key="10">
    <source>
        <dbReference type="Proteomes" id="UP000694426"/>
    </source>
</evidence>
<dbReference type="CDD" id="cd09563">
    <property type="entry name" value="SAM_liprin-beta1_2_repeat1"/>
    <property type="match status" value="1"/>
</dbReference>
<dbReference type="Pfam" id="PF00536">
    <property type="entry name" value="SAM_1"/>
    <property type="match status" value="2"/>
</dbReference>
<feature type="region of interest" description="Disordered" evidence="7">
    <location>
        <begin position="446"/>
        <end position="475"/>
    </location>
</feature>
<dbReference type="Pfam" id="PF07647">
    <property type="entry name" value="SAM_2"/>
    <property type="match status" value="1"/>
</dbReference>
<evidence type="ECO:0000259" key="8">
    <source>
        <dbReference type="PROSITE" id="PS50105"/>
    </source>
</evidence>
<comment type="function">
    <text evidence="5">May regulate the disassembly of focal adhesions. Did not bind receptor-like tyrosine phosphatases type 2A.</text>
</comment>
<evidence type="ECO:0000313" key="9">
    <source>
        <dbReference type="Ensembl" id="ENSABRP00000009201.1"/>
    </source>
</evidence>
<dbReference type="InterPro" id="IPR037618">
    <property type="entry name" value="LIPB1/2_SAM_2nd"/>
</dbReference>
<dbReference type="SUPFAM" id="SSF47769">
    <property type="entry name" value="SAM/Pointed domain"/>
    <property type="match status" value="3"/>
</dbReference>
<feature type="compositionally biased region" description="Basic and acidic residues" evidence="7">
    <location>
        <begin position="513"/>
        <end position="523"/>
    </location>
</feature>
<name>A0A8B9BT61_9AVES</name>
<dbReference type="PANTHER" id="PTHR12587:SF16">
    <property type="entry name" value="LIPRIN-BETA-1"/>
    <property type="match status" value="1"/>
</dbReference>
<proteinExistence type="inferred from homology"/>
<feature type="domain" description="SAM" evidence="8">
    <location>
        <begin position="611"/>
        <end position="675"/>
    </location>
</feature>
<dbReference type="Ensembl" id="ENSABRT00000013098.1">
    <property type="protein sequence ID" value="ENSABRP00000009201.1"/>
    <property type="gene ID" value="ENSABRG00000004742.1"/>
</dbReference>
<keyword evidence="4 6" id="KW-0175">Coiled coil</keyword>
<evidence type="ECO:0000256" key="5">
    <source>
        <dbReference type="ARBA" id="ARBA00060046"/>
    </source>
</evidence>
<dbReference type="Proteomes" id="UP000694426">
    <property type="component" value="Unplaced"/>
</dbReference>
<dbReference type="Gene3D" id="1.10.150.50">
    <property type="entry name" value="Transcription Factor, Ets-1"/>
    <property type="match status" value="3"/>
</dbReference>
<dbReference type="CDD" id="cd09566">
    <property type="entry name" value="SAM_liprin-beta1_2_repeat2"/>
    <property type="match status" value="1"/>
</dbReference>
<evidence type="ECO:0000256" key="6">
    <source>
        <dbReference type="SAM" id="Coils"/>
    </source>
</evidence>
<organism evidence="9 10">
    <name type="scientific">Anser brachyrhynchus</name>
    <name type="common">Pink-footed goose</name>
    <dbReference type="NCBI Taxonomy" id="132585"/>
    <lineage>
        <taxon>Eukaryota</taxon>
        <taxon>Metazoa</taxon>
        <taxon>Chordata</taxon>
        <taxon>Craniata</taxon>
        <taxon>Vertebrata</taxon>
        <taxon>Euteleostomi</taxon>
        <taxon>Archelosauria</taxon>
        <taxon>Archosauria</taxon>
        <taxon>Dinosauria</taxon>
        <taxon>Saurischia</taxon>
        <taxon>Theropoda</taxon>
        <taxon>Coelurosauria</taxon>
        <taxon>Aves</taxon>
        <taxon>Neognathae</taxon>
        <taxon>Galloanserae</taxon>
        <taxon>Anseriformes</taxon>
        <taxon>Anatidae</taxon>
        <taxon>Anserinae</taxon>
        <taxon>Anser</taxon>
    </lineage>
</organism>
<evidence type="ECO:0000256" key="2">
    <source>
        <dbReference type="ARBA" id="ARBA00022553"/>
    </source>
</evidence>
<feature type="region of interest" description="Disordered" evidence="7">
    <location>
        <begin position="370"/>
        <end position="391"/>
    </location>
</feature>
<dbReference type="GO" id="GO:0005938">
    <property type="term" value="C:cell cortex"/>
    <property type="evidence" value="ECO:0007669"/>
    <property type="project" value="Ensembl"/>
</dbReference>
<keyword evidence="2" id="KW-0597">Phosphoprotein</keyword>
<accession>A0A8B9BT61</accession>
<dbReference type="GO" id="GO:0005829">
    <property type="term" value="C:cytosol"/>
    <property type="evidence" value="ECO:0007669"/>
    <property type="project" value="UniProtKB-ARBA"/>
</dbReference>
<gene>
    <name evidence="9" type="primary">PPFIBP1</name>
</gene>
<keyword evidence="10" id="KW-1185">Reference proteome</keyword>
<dbReference type="InterPro" id="IPR058914">
    <property type="entry name" value="LIPB1/2_CC"/>
</dbReference>
<evidence type="ECO:0000256" key="1">
    <source>
        <dbReference type="ARBA" id="ARBA00007547"/>
    </source>
</evidence>
<dbReference type="Pfam" id="PF26022">
    <property type="entry name" value="CC_Liprin_beta"/>
    <property type="match status" value="1"/>
</dbReference>
<evidence type="ECO:0000256" key="4">
    <source>
        <dbReference type="ARBA" id="ARBA00023054"/>
    </source>
</evidence>
<dbReference type="GO" id="GO:0005886">
    <property type="term" value="C:plasma membrane"/>
    <property type="evidence" value="ECO:0007669"/>
    <property type="project" value="Ensembl"/>
</dbReference>
<dbReference type="GO" id="GO:0043622">
    <property type="term" value="P:cortical microtubule organization"/>
    <property type="evidence" value="ECO:0007669"/>
    <property type="project" value="Ensembl"/>
</dbReference>
<dbReference type="FunFam" id="1.10.150.50:FF:000005">
    <property type="entry name" value="Liprin-beta-1 isoform 1"/>
    <property type="match status" value="1"/>
</dbReference>
<evidence type="ECO:0000256" key="3">
    <source>
        <dbReference type="ARBA" id="ARBA00022737"/>
    </source>
</evidence>
<reference evidence="9" key="1">
    <citation type="submission" date="2025-08" db="UniProtKB">
        <authorList>
            <consortium name="Ensembl"/>
        </authorList>
    </citation>
    <scope>IDENTIFICATION</scope>
</reference>
<dbReference type="AlphaFoldDB" id="A0A8B9BT61"/>
<protein>
    <submittedName>
        <fullName evidence="9">PPFIA binding protein 1</fullName>
    </submittedName>
</protein>